<feature type="signal peptide" evidence="1">
    <location>
        <begin position="1"/>
        <end position="22"/>
    </location>
</feature>
<dbReference type="EMBL" id="BAABIQ010000005">
    <property type="protein sequence ID" value="GAA4782945.1"/>
    <property type="molecule type" value="Genomic_DNA"/>
</dbReference>
<feature type="chain" id="PRO_5046652561" evidence="1">
    <location>
        <begin position="23"/>
        <end position="280"/>
    </location>
</feature>
<dbReference type="SUPFAM" id="SSF48452">
    <property type="entry name" value="TPR-like"/>
    <property type="match status" value="1"/>
</dbReference>
<gene>
    <name evidence="2" type="ORF">GCM10023231_08240</name>
</gene>
<reference evidence="3" key="1">
    <citation type="journal article" date="2019" name="Int. J. Syst. Evol. Microbiol.">
        <title>The Global Catalogue of Microorganisms (GCM) 10K type strain sequencing project: providing services to taxonomists for standard genome sequencing and annotation.</title>
        <authorList>
            <consortium name="The Broad Institute Genomics Platform"/>
            <consortium name="The Broad Institute Genome Sequencing Center for Infectious Disease"/>
            <person name="Wu L."/>
            <person name="Ma J."/>
        </authorList>
    </citation>
    <scope>NUCLEOTIDE SEQUENCE [LARGE SCALE GENOMIC DNA]</scope>
    <source>
        <strain evidence="3">JCM 18200</strain>
    </source>
</reference>
<dbReference type="Gene3D" id="1.25.40.10">
    <property type="entry name" value="Tetratricopeptide repeat domain"/>
    <property type="match status" value="1"/>
</dbReference>
<dbReference type="Proteomes" id="UP001501411">
    <property type="component" value="Unassembled WGS sequence"/>
</dbReference>
<name>A0ABP9AKY0_9SPHI</name>
<proteinExistence type="predicted"/>
<evidence type="ECO:0000256" key="1">
    <source>
        <dbReference type="SAM" id="SignalP"/>
    </source>
</evidence>
<dbReference type="Pfam" id="PF11138">
    <property type="entry name" value="DUF2911"/>
    <property type="match status" value="1"/>
</dbReference>
<keyword evidence="3" id="KW-1185">Reference proteome</keyword>
<accession>A0ABP9AKY0</accession>
<comment type="caution">
    <text evidence="2">The sequence shown here is derived from an EMBL/GenBank/DDBJ whole genome shotgun (WGS) entry which is preliminary data.</text>
</comment>
<sequence length="280" mass="30952">MFLGLAIATLMITVLTTQAVFAQNLKLPAASSTQVLTQDLGISKITLTYSRPNVKGRTIFGGLEPYGQVWRTGANSATTLTFTGDVSIDGKAIPAGTYALFTIPNKNEWTIILNKGAKQWGAYEYNQNDDVLRFTVKPQQTKNKVETFTISFPEVSATEAKLNIAWENTSVTFPIQVNQDAEIMASIDQAMQGEKKPYLAAAQYYFNNNKDLDQALAWADEAVKANPELPYSYYWKAQIQLKKGDKEGAKATATLGKQAAEKAKSEEYIRLNNQVIEKAK</sequence>
<organism evidence="2 3">
    <name type="scientific">Olivibacter ginsenosidimutans</name>
    <dbReference type="NCBI Taxonomy" id="1176537"/>
    <lineage>
        <taxon>Bacteria</taxon>
        <taxon>Pseudomonadati</taxon>
        <taxon>Bacteroidota</taxon>
        <taxon>Sphingobacteriia</taxon>
        <taxon>Sphingobacteriales</taxon>
        <taxon>Sphingobacteriaceae</taxon>
        <taxon>Olivibacter</taxon>
    </lineage>
</organism>
<evidence type="ECO:0000313" key="2">
    <source>
        <dbReference type="EMBL" id="GAA4782945.1"/>
    </source>
</evidence>
<protein>
    <submittedName>
        <fullName evidence="2">DUF2911 domain-containing protein</fullName>
    </submittedName>
</protein>
<keyword evidence="1" id="KW-0732">Signal</keyword>
<dbReference type="InterPro" id="IPR021314">
    <property type="entry name" value="DUF2911"/>
</dbReference>
<evidence type="ECO:0000313" key="3">
    <source>
        <dbReference type="Proteomes" id="UP001501411"/>
    </source>
</evidence>
<dbReference type="InterPro" id="IPR011990">
    <property type="entry name" value="TPR-like_helical_dom_sf"/>
</dbReference>